<proteinExistence type="predicted"/>
<gene>
    <name evidence="1" type="ORF">COT42_05335</name>
</gene>
<comment type="caution">
    <text evidence="1">The sequence shown here is derived from an EMBL/GenBank/DDBJ whole genome shotgun (WGS) entry which is preliminary data.</text>
</comment>
<reference evidence="1 2" key="1">
    <citation type="submission" date="2017-09" db="EMBL/GenBank/DDBJ databases">
        <title>Depth-based differentiation of microbial function through sediment-hosted aquifers and enrichment of novel symbionts in the deep terrestrial subsurface.</title>
        <authorList>
            <person name="Probst A.J."/>
            <person name="Ladd B."/>
            <person name="Jarett J.K."/>
            <person name="Geller-Mcgrath D.E."/>
            <person name="Sieber C.M."/>
            <person name="Emerson J.B."/>
            <person name="Anantharaman K."/>
            <person name="Thomas B.C."/>
            <person name="Malmstrom R."/>
            <person name="Stieglmeier M."/>
            <person name="Klingl A."/>
            <person name="Woyke T."/>
            <person name="Ryan C.M."/>
            <person name="Banfield J.F."/>
        </authorList>
    </citation>
    <scope>NUCLEOTIDE SEQUENCE [LARGE SCALE GENOMIC DNA]</scope>
    <source>
        <strain evidence="1">CG08_land_8_20_14_0_20_45_16</strain>
    </source>
</reference>
<accession>A0A2H0XWZ5</accession>
<evidence type="ECO:0000313" key="1">
    <source>
        <dbReference type="EMBL" id="PIS29450.1"/>
    </source>
</evidence>
<name>A0A2H0XWZ5_UNCSA</name>
<dbReference type="EMBL" id="PEYM01000085">
    <property type="protein sequence ID" value="PIS29450.1"/>
    <property type="molecule type" value="Genomic_DNA"/>
</dbReference>
<protein>
    <submittedName>
        <fullName evidence="1">Uncharacterized protein</fullName>
    </submittedName>
</protein>
<dbReference type="AlphaFoldDB" id="A0A2H0XWZ5"/>
<evidence type="ECO:0000313" key="2">
    <source>
        <dbReference type="Proteomes" id="UP000231343"/>
    </source>
</evidence>
<organism evidence="1 2">
    <name type="scientific">Candidatus Saganbacteria bacterium CG08_land_8_20_14_0_20_45_16</name>
    <dbReference type="NCBI Taxonomy" id="2014293"/>
    <lineage>
        <taxon>Bacteria</taxon>
        <taxon>Bacillati</taxon>
        <taxon>Saganbacteria</taxon>
    </lineage>
</organism>
<sequence length="186" mass="21116">MERGFFWRKICHANHDKFNKMASELVKQNQTYHLEKLPRATQLGPLSYGEWDLNFVSFFMSFSEQQYGAGAARIIQGCSPQLIDQFLTIDQADLDACYEAHKERGLPKVDGWGQTLMAFFEHFNDYVANNLDCDPQELVCFTHSFLGIRLAQAALSMKGEVPASIIKTLNSKQLLGAPEINVQLFC</sequence>
<dbReference type="Proteomes" id="UP000231343">
    <property type="component" value="Unassembled WGS sequence"/>
</dbReference>